<keyword evidence="2" id="KW-0255">Endonuclease</keyword>
<reference evidence="2 3" key="1">
    <citation type="submission" date="2023-01" db="EMBL/GenBank/DDBJ databases">
        <title>Complete genome sequence of Muricauda aquimarina strain IFOP_LL357.</title>
        <authorList>
            <person name="Gajardo G."/>
            <person name="Ueki S."/>
            <person name="Maruyama F."/>
        </authorList>
    </citation>
    <scope>NUCLEOTIDE SEQUENCE [LARGE SCALE GENOMIC DNA]</scope>
    <source>
        <strain evidence="2 3">IFOP_LL357</strain>
    </source>
</reference>
<sequence>MKLNNMKVFHFLIVFTLISSCNPTEIEDFSGDSDLSVMSFNLRYDEPADGENKWSNRKASCITMLNEVKPTVFGIQEGLHNQVSYLNDNLPNYNYVGVGRDDGHSSGEYAAIFYDETLVELIDSGDFWLSETPEYPSLGWDANNVRICTWAKLRDINKNKDFYVFNTHFDHKGKTAQKESSKLIVQKIQDITEPGLPVFITGDFNMLIGNSRLEPITTNYFSAQRFAERSDDNKSYNAFGLGIISRNIDFIFYNNSRAISYKTLVKNYGAPYISDHYPIITHFKYQ</sequence>
<keyword evidence="2" id="KW-0540">Nuclease</keyword>
<dbReference type="InterPro" id="IPR005135">
    <property type="entry name" value="Endo/exonuclease/phosphatase"/>
</dbReference>
<dbReference type="InterPro" id="IPR050410">
    <property type="entry name" value="CCR4/nocturin_mRNA_transcr"/>
</dbReference>
<gene>
    <name evidence="2" type="ORF">MACH07_27880</name>
</gene>
<evidence type="ECO:0000313" key="2">
    <source>
        <dbReference type="EMBL" id="BDW93956.1"/>
    </source>
</evidence>
<name>A0AA48HT68_9FLAO</name>
<dbReference type="Proteomes" id="UP001330184">
    <property type="component" value="Chromosome"/>
</dbReference>
<dbReference type="Gene3D" id="3.60.10.10">
    <property type="entry name" value="Endonuclease/exonuclease/phosphatase"/>
    <property type="match status" value="1"/>
</dbReference>
<dbReference type="SUPFAM" id="SSF56219">
    <property type="entry name" value="DNase I-like"/>
    <property type="match status" value="1"/>
</dbReference>
<accession>A0AA48HT68</accession>
<feature type="domain" description="Endonuclease/exonuclease/phosphatase" evidence="1">
    <location>
        <begin position="38"/>
        <end position="276"/>
    </location>
</feature>
<dbReference type="EMBL" id="AP027268">
    <property type="protein sequence ID" value="BDW93956.1"/>
    <property type="molecule type" value="Genomic_DNA"/>
</dbReference>
<dbReference type="GO" id="GO:0000175">
    <property type="term" value="F:3'-5'-RNA exonuclease activity"/>
    <property type="evidence" value="ECO:0007669"/>
    <property type="project" value="TreeGrafter"/>
</dbReference>
<protein>
    <submittedName>
        <fullName evidence="2">Endonuclease</fullName>
    </submittedName>
</protein>
<dbReference type="PANTHER" id="PTHR12121">
    <property type="entry name" value="CARBON CATABOLITE REPRESSOR PROTEIN 4"/>
    <property type="match status" value="1"/>
</dbReference>
<dbReference type="GO" id="GO:0004519">
    <property type="term" value="F:endonuclease activity"/>
    <property type="evidence" value="ECO:0007669"/>
    <property type="project" value="UniProtKB-KW"/>
</dbReference>
<dbReference type="PROSITE" id="PS51257">
    <property type="entry name" value="PROKAR_LIPOPROTEIN"/>
    <property type="match status" value="1"/>
</dbReference>
<dbReference type="AlphaFoldDB" id="A0AA48HT68"/>
<dbReference type="PANTHER" id="PTHR12121:SF36">
    <property type="entry name" value="ENDONUCLEASE_EXONUCLEASE_PHOSPHATASE DOMAIN-CONTAINING PROTEIN"/>
    <property type="match status" value="1"/>
</dbReference>
<evidence type="ECO:0000313" key="3">
    <source>
        <dbReference type="Proteomes" id="UP001330184"/>
    </source>
</evidence>
<proteinExistence type="predicted"/>
<organism evidence="2 3">
    <name type="scientific">Flagellimonas marinaquae</name>
    <dbReference type="NCBI Taxonomy" id="254955"/>
    <lineage>
        <taxon>Bacteria</taxon>
        <taxon>Pseudomonadati</taxon>
        <taxon>Bacteroidota</taxon>
        <taxon>Flavobacteriia</taxon>
        <taxon>Flavobacteriales</taxon>
        <taxon>Flavobacteriaceae</taxon>
        <taxon>Flagellimonas</taxon>
    </lineage>
</organism>
<dbReference type="InterPro" id="IPR036691">
    <property type="entry name" value="Endo/exonu/phosph_ase_sf"/>
</dbReference>
<keyword evidence="3" id="KW-1185">Reference proteome</keyword>
<keyword evidence="2" id="KW-0378">Hydrolase</keyword>
<dbReference type="Pfam" id="PF03372">
    <property type="entry name" value="Exo_endo_phos"/>
    <property type="match status" value="1"/>
</dbReference>
<dbReference type="CDD" id="cd09083">
    <property type="entry name" value="EEP-1"/>
    <property type="match status" value="1"/>
</dbReference>
<evidence type="ECO:0000259" key="1">
    <source>
        <dbReference type="Pfam" id="PF03372"/>
    </source>
</evidence>